<evidence type="ECO:0000313" key="3">
    <source>
        <dbReference type="Proteomes" id="UP000059542"/>
    </source>
</evidence>
<accession>A0A0U3SE62</accession>
<dbReference type="RefSeq" id="WP_068190443.1">
    <property type="nucleotide sequence ID" value="NZ_CP013909.1"/>
</dbReference>
<dbReference type="Proteomes" id="UP000059542">
    <property type="component" value="Chromosome"/>
</dbReference>
<dbReference type="Pfam" id="PF03009">
    <property type="entry name" value="GDPD"/>
    <property type="match status" value="1"/>
</dbReference>
<feature type="domain" description="GP-PDE" evidence="1">
    <location>
        <begin position="15"/>
        <end position="286"/>
    </location>
</feature>
<dbReference type="GO" id="GO:0006629">
    <property type="term" value="P:lipid metabolic process"/>
    <property type="evidence" value="ECO:0007669"/>
    <property type="project" value="InterPro"/>
</dbReference>
<dbReference type="PROSITE" id="PS51704">
    <property type="entry name" value="GP_PDE"/>
    <property type="match status" value="1"/>
</dbReference>
<dbReference type="InterPro" id="IPR030395">
    <property type="entry name" value="GP_PDE_dom"/>
</dbReference>
<keyword evidence="3" id="KW-1185">Reference proteome</keyword>
<dbReference type="Gene3D" id="3.20.20.190">
    <property type="entry name" value="Phosphatidylinositol (PI) phosphodiesterase"/>
    <property type="match status" value="1"/>
</dbReference>
<evidence type="ECO:0000313" key="2">
    <source>
        <dbReference type="EMBL" id="ALW84422.1"/>
    </source>
</evidence>
<dbReference type="SUPFAM" id="SSF51695">
    <property type="entry name" value="PLC-like phosphodiesterases"/>
    <property type="match status" value="1"/>
</dbReference>
<dbReference type="EMBL" id="CP013909">
    <property type="protein sequence ID" value="ALW84422.1"/>
    <property type="molecule type" value="Genomic_DNA"/>
</dbReference>
<dbReference type="GO" id="GO:0008081">
    <property type="term" value="F:phosphoric diester hydrolase activity"/>
    <property type="evidence" value="ECO:0007669"/>
    <property type="project" value="InterPro"/>
</dbReference>
<dbReference type="PANTHER" id="PTHR46211">
    <property type="entry name" value="GLYCEROPHOSPHORYL DIESTER PHOSPHODIESTERASE"/>
    <property type="match status" value="1"/>
</dbReference>
<dbReference type="AlphaFoldDB" id="A0A0U3SE62"/>
<dbReference type="STRING" id="1411621.AUC43_04565"/>
<gene>
    <name evidence="2" type="ORF">AUC43_04565</name>
</gene>
<evidence type="ECO:0000259" key="1">
    <source>
        <dbReference type="PROSITE" id="PS51704"/>
    </source>
</evidence>
<reference evidence="2 3" key="1">
    <citation type="submission" date="2015-12" db="EMBL/GenBank/DDBJ databases">
        <authorList>
            <person name="Shamseldin A."/>
            <person name="Moawad H."/>
            <person name="Abd El-Rahim W.M."/>
            <person name="Sadowsky M.J."/>
        </authorList>
    </citation>
    <scope>NUCLEOTIDE SEQUENCE [LARGE SCALE GENOMIC DNA]</scope>
    <source>
        <strain evidence="2 3">DG5B</strain>
    </source>
</reference>
<dbReference type="InterPro" id="IPR017946">
    <property type="entry name" value="PLC-like_Pdiesterase_TIM-brl"/>
</dbReference>
<proteinExistence type="predicted"/>
<dbReference type="KEGG" id="hyg:AUC43_04565"/>
<organism evidence="2 3">
    <name type="scientific">Hymenobacter sedentarius</name>
    <dbReference type="NCBI Taxonomy" id="1411621"/>
    <lineage>
        <taxon>Bacteria</taxon>
        <taxon>Pseudomonadati</taxon>
        <taxon>Bacteroidota</taxon>
        <taxon>Cytophagia</taxon>
        <taxon>Cytophagales</taxon>
        <taxon>Hymenobacteraceae</taxon>
        <taxon>Hymenobacter</taxon>
    </lineage>
</organism>
<dbReference type="OrthoDB" id="384721at2"/>
<protein>
    <submittedName>
        <fullName evidence="2">Glycerophosphodiester phosphodiesterase</fullName>
    </submittedName>
</protein>
<dbReference type="PANTHER" id="PTHR46211:SF14">
    <property type="entry name" value="GLYCEROPHOSPHODIESTER PHOSPHODIESTERASE"/>
    <property type="match status" value="1"/>
</dbReference>
<name>A0A0U3SE62_9BACT</name>
<sequence>MPTLLSTPPFTARGPEVHGHRGCRGLRPENTLGAFLHALSLGVDVIELDVVISADRQVVVSHEPWLNSQICLDPNGERICSNDREQFNIYQMSYVEIRRCDCGLLRHPGFPEQVSSPAYKPLLSEALATLEAASQQLEHPPLGYSVEIKSSPEGDNIFHPEPAEFLSLVLAELSAAQVLARTTLLSFDVRILQLAHQLQPNLATCLLVEENLPWSSSIDNLGFTPTTFGPDFHSVTEKAVRALRTDFPGLRLVPWTVNEPADMQRLLALGVDGMTTDYPDRLLSILSREVW</sequence>